<evidence type="ECO:0000256" key="3">
    <source>
        <dbReference type="ARBA" id="ARBA00022741"/>
    </source>
</evidence>
<dbReference type="PANTHER" id="PTHR43107:SF15">
    <property type="entry name" value="FATTY ACID TRANSPORT PROTEIN 3, ISOFORM A"/>
    <property type="match status" value="1"/>
</dbReference>
<dbReference type="InterPro" id="IPR000873">
    <property type="entry name" value="AMP-dep_synth/lig_dom"/>
</dbReference>
<proteinExistence type="inferred from homology"/>
<dbReference type="PROSITE" id="PS00455">
    <property type="entry name" value="AMP_BINDING"/>
    <property type="match status" value="1"/>
</dbReference>
<dbReference type="InterPro" id="IPR042099">
    <property type="entry name" value="ANL_N_sf"/>
</dbReference>
<gene>
    <name evidence="7" type="ORF">HKK74_35625</name>
</gene>
<dbReference type="InterPro" id="IPR045851">
    <property type="entry name" value="AMP-bd_C_sf"/>
</dbReference>
<reference evidence="7 8" key="1">
    <citation type="submission" date="2020-06" db="EMBL/GenBank/DDBJ databases">
        <title>Actinomadura xiongansis sp. nov., isolated from soil of Baiyangdian.</title>
        <authorList>
            <person name="Zhang X."/>
        </authorList>
    </citation>
    <scope>NUCLEOTIDE SEQUENCE [LARGE SCALE GENOMIC DNA]</scope>
    <source>
        <strain evidence="7 8">HBUM206468</strain>
    </source>
</reference>
<evidence type="ECO:0000256" key="2">
    <source>
        <dbReference type="ARBA" id="ARBA00022598"/>
    </source>
</evidence>
<dbReference type="InterPro" id="IPR025110">
    <property type="entry name" value="AMP-bd_C"/>
</dbReference>
<sequence length="582" mass="62184">MTVAAQLLARAADDCPGLECADAAGAGPGMWTWREVVRECAVRAGWMSSAAAAGRVGHEPHEPSRTRPLHVGVLLDNVPELVFLLGGAALSGSVIVALNTTRSAAELAGDAARADCDLLVAEARHLALAEGVRDHRREAAAGDGTAEASGVTVLDADGAAYRERLAAHADAPLPDVRAIADDSLLMLIFTSGTSGRPRAVRVTHRKVTVPGENLAGRLLGRHDAVYCPMPLFHSGAVMAAYAPALAAGARLVLRRRFSASSLLSDVRQYGCTYVHYVGKALSYVLGTPESADDSDNPLRVAFGNEAAPLEQKAFAERFGCVVVDAYGSTETAISVSPDPSGPPGALGRLPEGVKVLDPSTGAECPPARLDEAGRLLNADEAVGELVNTRGLGLFDGYYNEDAPDRLRDGMFWSGDLAYADANGHVFFVGRSLDRLRVDGENFGSVQVERALATAPGVRRLAVYGVPDVASGDQVMAAVVGDFDPEDFTKYLRDRTDLSPKWVPRYVRVTAELPTTASSKVLKRRLAEIGWRTSDPVWWRPGREPVYRRMTAGDAARLCEEFDRRGRLHLLADRGDAQEEADR</sequence>
<feature type="domain" description="AMP-binding enzyme C-terminal" evidence="6">
    <location>
        <begin position="446"/>
        <end position="519"/>
    </location>
</feature>
<evidence type="ECO:0000313" key="8">
    <source>
        <dbReference type="Proteomes" id="UP000805614"/>
    </source>
</evidence>
<protein>
    <submittedName>
        <fullName evidence="7">AMP-binding protein</fullName>
    </submittedName>
</protein>
<keyword evidence="4" id="KW-0067">ATP-binding</keyword>
<keyword evidence="8" id="KW-1185">Reference proteome</keyword>
<dbReference type="InterPro" id="IPR020845">
    <property type="entry name" value="AMP-binding_CS"/>
</dbReference>
<comment type="similarity">
    <text evidence="1">Belongs to the ATP-dependent AMP-binding enzyme family.</text>
</comment>
<dbReference type="Pfam" id="PF00501">
    <property type="entry name" value="AMP-binding"/>
    <property type="match status" value="1"/>
</dbReference>
<organism evidence="7 8">
    <name type="scientific">Actinomadura alba</name>
    <dbReference type="NCBI Taxonomy" id="406431"/>
    <lineage>
        <taxon>Bacteria</taxon>
        <taxon>Bacillati</taxon>
        <taxon>Actinomycetota</taxon>
        <taxon>Actinomycetes</taxon>
        <taxon>Streptosporangiales</taxon>
        <taxon>Thermomonosporaceae</taxon>
        <taxon>Actinomadura</taxon>
    </lineage>
</organism>
<dbReference type="RefSeq" id="WP_187247822.1">
    <property type="nucleotide sequence ID" value="NZ_BAAAOK010000011.1"/>
</dbReference>
<dbReference type="Proteomes" id="UP000805614">
    <property type="component" value="Unassembled WGS sequence"/>
</dbReference>
<feature type="domain" description="AMP-dependent synthetase/ligase" evidence="5">
    <location>
        <begin position="70"/>
        <end position="398"/>
    </location>
</feature>
<dbReference type="Pfam" id="PF13193">
    <property type="entry name" value="AMP-binding_C"/>
    <property type="match status" value="1"/>
</dbReference>
<evidence type="ECO:0000259" key="5">
    <source>
        <dbReference type="Pfam" id="PF00501"/>
    </source>
</evidence>
<evidence type="ECO:0000259" key="6">
    <source>
        <dbReference type="Pfam" id="PF13193"/>
    </source>
</evidence>
<dbReference type="PANTHER" id="PTHR43107">
    <property type="entry name" value="LONG-CHAIN FATTY ACID TRANSPORT PROTEIN"/>
    <property type="match status" value="1"/>
</dbReference>
<keyword evidence="2" id="KW-0436">Ligase</keyword>
<comment type="caution">
    <text evidence="7">The sequence shown here is derived from an EMBL/GenBank/DDBJ whole genome shotgun (WGS) entry which is preliminary data.</text>
</comment>
<evidence type="ECO:0000256" key="4">
    <source>
        <dbReference type="ARBA" id="ARBA00022840"/>
    </source>
</evidence>
<dbReference type="SUPFAM" id="SSF56801">
    <property type="entry name" value="Acetyl-CoA synthetase-like"/>
    <property type="match status" value="1"/>
</dbReference>
<name>A0ABR7M0Y7_9ACTN</name>
<dbReference type="Gene3D" id="3.30.300.30">
    <property type="match status" value="1"/>
</dbReference>
<dbReference type="Gene3D" id="3.40.50.12780">
    <property type="entry name" value="N-terminal domain of ligase-like"/>
    <property type="match status" value="1"/>
</dbReference>
<keyword evidence="3" id="KW-0547">Nucleotide-binding</keyword>
<evidence type="ECO:0000256" key="1">
    <source>
        <dbReference type="ARBA" id="ARBA00006432"/>
    </source>
</evidence>
<accession>A0ABR7M0Y7</accession>
<evidence type="ECO:0000313" key="7">
    <source>
        <dbReference type="EMBL" id="MBC6470783.1"/>
    </source>
</evidence>
<dbReference type="EMBL" id="JABVEC010000048">
    <property type="protein sequence ID" value="MBC6470783.1"/>
    <property type="molecule type" value="Genomic_DNA"/>
</dbReference>